<sequence length="57" mass="6065">MKKLVVALAITAAALTACSKASTEEARFGVEYIDGTRCIIYAPYDGSGNGIQMECDF</sequence>
<reference evidence="1 2" key="1">
    <citation type="submission" date="2015-06" db="EMBL/GenBank/DDBJ databases">
        <authorList>
            <person name="Akther S."/>
            <person name="Anaya M."/>
            <person name="Carvajal B."/>
            <person name="Chen Y."/>
            <person name="Estrada B."/>
            <person name="Gedeon F."/>
            <person name="Golebiewska U.P."/>
            <person name="Gu W."/>
            <person name="Hernandez A."/>
            <person name="Islam T."/>
            <person name="Jin Y."/>
            <person name="Jung S.M.I.N."/>
            <person name="Nieves W."/>
            <person name="Patel N."/>
            <person name="Qu S."/>
            <person name="Sookdeo T."/>
            <person name="Tobar N."/>
            <person name="Victor W."/>
            <person name="Serrano M.G."/>
            <person name="Buck G."/>
            <person name="Lee V."/>
            <person name="Wang Y."/>
            <person name="Carvalho R."/>
            <person name="Voegtly L."/>
            <person name="Shi R."/>
            <person name="Duckworth R."/>
            <person name="Johnson A."/>
            <person name="Loviza R."/>
            <person name="Walstead R."/>
            <person name="Shah Z."/>
            <person name="Kiflezghi M."/>
            <person name="Wade K."/>
            <person name="Delesalle V.A."/>
            <person name="Bradley K.W."/>
            <person name="Asai D.J."/>
            <person name="Bowman C.A."/>
            <person name="Russell D.A."/>
            <person name="Pope W.H."/>
            <person name="Jacobs-Sera D."/>
            <person name="Hendrix R.W."/>
            <person name="Hatfull G.F."/>
        </authorList>
    </citation>
    <scope>NUCLEOTIDE SEQUENCE [LARGE SCALE GENOMIC DNA]</scope>
</reference>
<protein>
    <recommendedName>
        <fullName evidence="3">Lipoprotein</fullName>
    </recommendedName>
</protein>
<evidence type="ECO:0008006" key="3">
    <source>
        <dbReference type="Google" id="ProtNLM"/>
    </source>
</evidence>
<evidence type="ECO:0000313" key="2">
    <source>
        <dbReference type="Proteomes" id="UP000204421"/>
    </source>
</evidence>
<dbReference type="OrthoDB" id="27850at10239"/>
<proteinExistence type="predicted"/>
<dbReference type="GeneID" id="26630672"/>
<dbReference type="RefSeq" id="YP_009204158.1">
    <property type="nucleotide sequence ID" value="NC_028860.1"/>
</dbReference>
<evidence type="ECO:0000313" key="1">
    <source>
        <dbReference type="EMBL" id="AKQ07636.1"/>
    </source>
</evidence>
<gene>
    <name evidence="1" type="ORF">SEA_SMEADLEY_68</name>
</gene>
<dbReference type="KEGG" id="vg:26630672"/>
<name>A0A0H4U289_9CAUD</name>
<dbReference type="Proteomes" id="UP000204421">
    <property type="component" value="Segment"/>
</dbReference>
<organism evidence="1 2">
    <name type="scientific">Mycobacterium phage Smeadley</name>
    <dbReference type="NCBI Taxonomy" id="1673873"/>
    <lineage>
        <taxon>Viruses</taxon>
        <taxon>Duplodnaviria</taxon>
        <taxon>Heunggongvirae</taxon>
        <taxon>Uroviricota</taxon>
        <taxon>Caudoviricetes</taxon>
        <taxon>Fromanvirus</taxon>
        <taxon>Fromanvirus astro</taxon>
    </lineage>
</organism>
<accession>A0A0H4U289</accession>
<dbReference type="EMBL" id="KT184694">
    <property type="protein sequence ID" value="AKQ07636.1"/>
    <property type="molecule type" value="Genomic_DNA"/>
</dbReference>
<dbReference type="PROSITE" id="PS51257">
    <property type="entry name" value="PROKAR_LIPOPROTEIN"/>
    <property type="match status" value="1"/>
</dbReference>